<protein>
    <submittedName>
        <fullName evidence="1">Uncharacterized protein</fullName>
    </submittedName>
</protein>
<sequence length="37" mass="4505">MAFYNFPRIINKYIIIIAKYYSKNILLEHFILSEIIV</sequence>
<keyword evidence="2" id="KW-1185">Reference proteome</keyword>
<evidence type="ECO:0000313" key="1">
    <source>
        <dbReference type="EMBL" id="PWJ58648.1"/>
    </source>
</evidence>
<proteinExistence type="predicted"/>
<organism evidence="1 2">
    <name type="scientific">Dyadobacter jejuensis</name>
    <dbReference type="NCBI Taxonomy" id="1082580"/>
    <lineage>
        <taxon>Bacteria</taxon>
        <taxon>Pseudomonadati</taxon>
        <taxon>Bacteroidota</taxon>
        <taxon>Cytophagia</taxon>
        <taxon>Cytophagales</taxon>
        <taxon>Spirosomataceae</taxon>
        <taxon>Dyadobacter</taxon>
    </lineage>
</organism>
<name>A0A316AMI2_9BACT</name>
<dbReference type="EMBL" id="QGDT01000003">
    <property type="protein sequence ID" value="PWJ58648.1"/>
    <property type="molecule type" value="Genomic_DNA"/>
</dbReference>
<dbReference type="Proteomes" id="UP000245880">
    <property type="component" value="Unassembled WGS sequence"/>
</dbReference>
<comment type="caution">
    <text evidence="1">The sequence shown here is derived from an EMBL/GenBank/DDBJ whole genome shotgun (WGS) entry which is preliminary data.</text>
</comment>
<accession>A0A316AMI2</accession>
<gene>
    <name evidence="1" type="ORF">CLV98_10313</name>
</gene>
<evidence type="ECO:0000313" key="2">
    <source>
        <dbReference type="Proteomes" id="UP000245880"/>
    </source>
</evidence>
<reference evidence="1 2" key="1">
    <citation type="submission" date="2018-03" db="EMBL/GenBank/DDBJ databases">
        <title>Genomic Encyclopedia of Archaeal and Bacterial Type Strains, Phase II (KMG-II): from individual species to whole genera.</title>
        <authorList>
            <person name="Goeker M."/>
        </authorList>
    </citation>
    <scope>NUCLEOTIDE SEQUENCE [LARGE SCALE GENOMIC DNA]</scope>
    <source>
        <strain evidence="1 2">DSM 100346</strain>
    </source>
</reference>
<dbReference type="AlphaFoldDB" id="A0A316AMI2"/>